<comment type="caution">
    <text evidence="1">The sequence shown here is derived from an EMBL/GenBank/DDBJ whole genome shotgun (WGS) entry which is preliminary data.</text>
</comment>
<sequence>SDAEAAIMPTKCCITDKFPSILSIRYITHHIQLIATSAALQEDIIETLIVGENLKSITKTR</sequence>
<gene>
    <name evidence="1" type="ORF">GMARGA_LOCUS43388</name>
</gene>
<feature type="non-terminal residue" evidence="1">
    <location>
        <position position="1"/>
    </location>
</feature>
<feature type="non-terminal residue" evidence="1">
    <location>
        <position position="61"/>
    </location>
</feature>
<dbReference type="Proteomes" id="UP000789901">
    <property type="component" value="Unassembled WGS sequence"/>
</dbReference>
<protein>
    <submittedName>
        <fullName evidence="1">1564_t:CDS:1</fullName>
    </submittedName>
</protein>
<reference evidence="1 2" key="1">
    <citation type="submission" date="2021-06" db="EMBL/GenBank/DDBJ databases">
        <authorList>
            <person name="Kallberg Y."/>
            <person name="Tangrot J."/>
            <person name="Rosling A."/>
        </authorList>
    </citation>
    <scope>NUCLEOTIDE SEQUENCE [LARGE SCALE GENOMIC DNA]</scope>
    <source>
        <strain evidence="1 2">120-4 pot B 10/14</strain>
    </source>
</reference>
<accession>A0ABN7XH31</accession>
<evidence type="ECO:0000313" key="1">
    <source>
        <dbReference type="EMBL" id="CAG8854567.1"/>
    </source>
</evidence>
<proteinExistence type="predicted"/>
<dbReference type="EMBL" id="CAJVQB010139813">
    <property type="protein sequence ID" value="CAG8854567.1"/>
    <property type="molecule type" value="Genomic_DNA"/>
</dbReference>
<organism evidence="1 2">
    <name type="scientific">Gigaspora margarita</name>
    <dbReference type="NCBI Taxonomy" id="4874"/>
    <lineage>
        <taxon>Eukaryota</taxon>
        <taxon>Fungi</taxon>
        <taxon>Fungi incertae sedis</taxon>
        <taxon>Mucoromycota</taxon>
        <taxon>Glomeromycotina</taxon>
        <taxon>Glomeromycetes</taxon>
        <taxon>Diversisporales</taxon>
        <taxon>Gigasporaceae</taxon>
        <taxon>Gigaspora</taxon>
    </lineage>
</organism>
<evidence type="ECO:0000313" key="2">
    <source>
        <dbReference type="Proteomes" id="UP000789901"/>
    </source>
</evidence>
<keyword evidence="2" id="KW-1185">Reference proteome</keyword>
<name>A0ABN7XH31_GIGMA</name>